<reference evidence="3" key="1">
    <citation type="submission" date="2016-06" db="EMBL/GenBank/DDBJ databases">
        <authorList>
            <person name="Varghese N."/>
            <person name="Submissions Spin"/>
        </authorList>
    </citation>
    <scope>NUCLEOTIDE SEQUENCE [LARGE SCALE GENOMIC DNA]</scope>
    <source>
        <strain evidence="3">DSM 45431</strain>
    </source>
</reference>
<dbReference type="PANTHER" id="PTHR12110:SF41">
    <property type="entry name" value="INOSOSE DEHYDRATASE"/>
    <property type="match status" value="1"/>
</dbReference>
<dbReference type="RefSeq" id="WP_091345593.1">
    <property type="nucleotide sequence ID" value="NZ_FMHV01000002.1"/>
</dbReference>
<name>A0A1C6T179_9ACTN</name>
<accession>A0A1C6T179</accession>
<feature type="domain" description="Xylose isomerase-like TIM barrel" evidence="1">
    <location>
        <begin position="31"/>
        <end position="288"/>
    </location>
</feature>
<protein>
    <submittedName>
        <fullName evidence="2">Inosose dehydratase</fullName>
    </submittedName>
</protein>
<dbReference type="Pfam" id="PF01261">
    <property type="entry name" value="AP_endonuc_2"/>
    <property type="match status" value="1"/>
</dbReference>
<dbReference type="Proteomes" id="UP000199413">
    <property type="component" value="Unassembled WGS sequence"/>
</dbReference>
<dbReference type="PANTHER" id="PTHR12110">
    <property type="entry name" value="HYDROXYPYRUVATE ISOMERASE"/>
    <property type="match status" value="1"/>
</dbReference>
<proteinExistence type="predicted"/>
<evidence type="ECO:0000313" key="3">
    <source>
        <dbReference type="Proteomes" id="UP000199413"/>
    </source>
</evidence>
<evidence type="ECO:0000259" key="1">
    <source>
        <dbReference type="Pfam" id="PF01261"/>
    </source>
</evidence>
<dbReference type="InterPro" id="IPR013022">
    <property type="entry name" value="Xyl_isomerase-like_TIM-brl"/>
</dbReference>
<dbReference type="InterPro" id="IPR050312">
    <property type="entry name" value="IolE/XylAMocC-like"/>
</dbReference>
<dbReference type="Gene3D" id="3.20.20.150">
    <property type="entry name" value="Divalent-metal-dependent TIM barrel enzymes"/>
    <property type="match status" value="1"/>
</dbReference>
<dbReference type="STRING" id="568872.GA0070624_5296"/>
<gene>
    <name evidence="2" type="ORF">GA0070624_5296</name>
</gene>
<dbReference type="InterPro" id="IPR036237">
    <property type="entry name" value="Xyl_isomerase-like_sf"/>
</dbReference>
<dbReference type="OrthoDB" id="104997at2"/>
<evidence type="ECO:0000313" key="2">
    <source>
        <dbReference type="EMBL" id="SCL35570.1"/>
    </source>
</evidence>
<dbReference type="EMBL" id="FMHV01000002">
    <property type="protein sequence ID" value="SCL35570.1"/>
    <property type="molecule type" value="Genomic_DNA"/>
</dbReference>
<organism evidence="2 3">
    <name type="scientific">Micromonospora rhizosphaerae</name>
    <dbReference type="NCBI Taxonomy" id="568872"/>
    <lineage>
        <taxon>Bacteria</taxon>
        <taxon>Bacillati</taxon>
        <taxon>Actinomycetota</taxon>
        <taxon>Actinomycetes</taxon>
        <taxon>Micromonosporales</taxon>
        <taxon>Micromonosporaceae</taxon>
        <taxon>Micromonospora</taxon>
    </lineage>
</organism>
<dbReference type="AlphaFoldDB" id="A0A1C6T179"/>
<keyword evidence="3" id="KW-1185">Reference proteome</keyword>
<sequence length="298" mass="33185">MSRPAMIGSAPDSWGVWFPDDSRQTPWQRFLDEVAAAGYTRIELGPYGYLPTDPARLRDELDKRGLTVTAGTIFEHLHRADSWDTTWQDVSAAATLTAVMGARHLVVIPDFWRDPQTGKVLEDAHLTDEQWVAYAGQMNRLARRIRESFGLQIQFHPHADTHVDTHENVERFLDETDPDLVSLCLDTGHISYCGGDNLKLIGDHPERIGYVHLKQVDPAVVAAVHEQGIGFGEAVRMGAMCEPPAGIPDMPPILDALANLDAEIFAIVEQDMYPCPADRPLPIARRTLTYLQSCGPLR</sequence>
<dbReference type="SUPFAM" id="SSF51658">
    <property type="entry name" value="Xylose isomerase-like"/>
    <property type="match status" value="1"/>
</dbReference>